<evidence type="ECO:0000313" key="1">
    <source>
        <dbReference type="EMBL" id="KAK3699502.1"/>
    </source>
</evidence>
<evidence type="ECO:0000313" key="2">
    <source>
        <dbReference type="Proteomes" id="UP001281147"/>
    </source>
</evidence>
<sequence length="71" mass="7822">MKKPQPLDEKEAQKLADQPESKEMPTNEKQGLQEQDFASVGRKTTIQYSDNISSAPETIATQSISRNGGTL</sequence>
<dbReference type="EMBL" id="JAUTXU010000197">
    <property type="protein sequence ID" value="KAK3699502.1"/>
    <property type="molecule type" value="Genomic_DNA"/>
</dbReference>
<comment type="caution">
    <text evidence="1">The sequence shown here is derived from an EMBL/GenBank/DDBJ whole genome shotgun (WGS) entry which is preliminary data.</text>
</comment>
<accession>A0ACC3MNJ5</accession>
<protein>
    <submittedName>
        <fullName evidence="1">Uncharacterized protein</fullName>
    </submittedName>
</protein>
<keyword evidence="2" id="KW-1185">Reference proteome</keyword>
<dbReference type="Proteomes" id="UP001281147">
    <property type="component" value="Unassembled WGS sequence"/>
</dbReference>
<gene>
    <name evidence="1" type="ORF">LTR37_016459</name>
</gene>
<organism evidence="1 2">
    <name type="scientific">Vermiconidia calcicola</name>
    <dbReference type="NCBI Taxonomy" id="1690605"/>
    <lineage>
        <taxon>Eukaryota</taxon>
        <taxon>Fungi</taxon>
        <taxon>Dikarya</taxon>
        <taxon>Ascomycota</taxon>
        <taxon>Pezizomycotina</taxon>
        <taxon>Dothideomycetes</taxon>
        <taxon>Dothideomycetidae</taxon>
        <taxon>Mycosphaerellales</taxon>
        <taxon>Extremaceae</taxon>
        <taxon>Vermiconidia</taxon>
    </lineage>
</organism>
<proteinExistence type="predicted"/>
<name>A0ACC3MNJ5_9PEZI</name>
<reference evidence="1" key="1">
    <citation type="submission" date="2023-07" db="EMBL/GenBank/DDBJ databases">
        <title>Black Yeasts Isolated from many extreme environments.</title>
        <authorList>
            <person name="Coleine C."/>
            <person name="Stajich J.E."/>
            <person name="Selbmann L."/>
        </authorList>
    </citation>
    <scope>NUCLEOTIDE SEQUENCE</scope>
    <source>
        <strain evidence="1">CCFEE 5714</strain>
    </source>
</reference>